<protein>
    <submittedName>
        <fullName evidence="2">Uncharacterized protein</fullName>
    </submittedName>
</protein>
<dbReference type="GeneID" id="92092785"/>
<evidence type="ECO:0000313" key="2">
    <source>
        <dbReference type="EMBL" id="KAK8061947.1"/>
    </source>
</evidence>
<proteinExistence type="predicted"/>
<keyword evidence="3" id="KW-1185">Reference proteome</keyword>
<evidence type="ECO:0000256" key="1">
    <source>
        <dbReference type="SAM" id="Coils"/>
    </source>
</evidence>
<evidence type="ECO:0000313" key="3">
    <source>
        <dbReference type="Proteomes" id="UP001480595"/>
    </source>
</evidence>
<dbReference type="PANTHER" id="PTHR35186:SF4">
    <property type="entry name" value="PRION-INHIBITION AND PROPAGATION HELO DOMAIN-CONTAINING PROTEIN"/>
    <property type="match status" value="1"/>
</dbReference>
<dbReference type="RefSeq" id="XP_066715209.1">
    <property type="nucleotide sequence ID" value="XM_066859722.1"/>
</dbReference>
<dbReference type="PANTHER" id="PTHR35186">
    <property type="entry name" value="ANK_REP_REGION DOMAIN-CONTAINING PROTEIN"/>
    <property type="match status" value="1"/>
</dbReference>
<organism evidence="2 3">
    <name type="scientific">Apiospora phragmitis</name>
    <dbReference type="NCBI Taxonomy" id="2905665"/>
    <lineage>
        <taxon>Eukaryota</taxon>
        <taxon>Fungi</taxon>
        <taxon>Dikarya</taxon>
        <taxon>Ascomycota</taxon>
        <taxon>Pezizomycotina</taxon>
        <taxon>Sordariomycetes</taxon>
        <taxon>Xylariomycetidae</taxon>
        <taxon>Amphisphaeriales</taxon>
        <taxon>Apiosporaceae</taxon>
        <taxon>Apiospora</taxon>
    </lineage>
</organism>
<gene>
    <name evidence="2" type="ORF">PG994_008313</name>
</gene>
<dbReference type="Proteomes" id="UP001480595">
    <property type="component" value="Unassembled WGS sequence"/>
</dbReference>
<sequence length="292" mass="33368">MIEDPESALWETPGLNLKLKGYLGRKHGDVKGVISEINEQVLELGEILNKTSDEFGRDVKASLLYPLLTATERANEAFSFMLLKSSWESRLENIKDLNQELERLRKMAAQVHTRRTCSQICSSTKMPRTYKVMSEYARSLSTAIKYCWSCTETMHMQHLLGFTLETPNDQDLHISFYCKGIHGFETRALRHVFVSSKVAVVKKGAETVPALNIFRRALDADLPIPQQLRLVLQIAQAMLKLHATPWWKQYWSLSDLSYVEESDLVDISDCLRTLHVGTCLDFPPECDEDTQI</sequence>
<accession>A0ABR1USS5</accession>
<dbReference type="EMBL" id="JAQQWL010000008">
    <property type="protein sequence ID" value="KAK8061947.1"/>
    <property type="molecule type" value="Genomic_DNA"/>
</dbReference>
<reference evidence="2 3" key="1">
    <citation type="submission" date="2023-01" db="EMBL/GenBank/DDBJ databases">
        <title>Analysis of 21 Apiospora genomes using comparative genomics revels a genus with tremendous synthesis potential of carbohydrate active enzymes and secondary metabolites.</title>
        <authorList>
            <person name="Sorensen T."/>
        </authorList>
    </citation>
    <scope>NUCLEOTIDE SEQUENCE [LARGE SCALE GENOMIC DNA]</scope>
    <source>
        <strain evidence="2 3">CBS 135458</strain>
    </source>
</reference>
<keyword evidence="1" id="KW-0175">Coiled coil</keyword>
<name>A0ABR1USS5_9PEZI</name>
<feature type="coiled-coil region" evidence="1">
    <location>
        <begin position="84"/>
        <end position="114"/>
    </location>
</feature>
<comment type="caution">
    <text evidence="2">The sequence shown here is derived from an EMBL/GenBank/DDBJ whole genome shotgun (WGS) entry which is preliminary data.</text>
</comment>